<evidence type="ECO:0000313" key="2">
    <source>
        <dbReference type="EMBL" id="GBO29691.1"/>
    </source>
</evidence>
<dbReference type="EMBL" id="BGPR01052854">
    <property type="protein sequence ID" value="GBO29687.1"/>
    <property type="molecule type" value="Genomic_DNA"/>
</dbReference>
<sequence length="173" mass="19933">MDPQPRNLAQLATALESAWLNIPVNTFRNLIDSLPVCLVAVRSAKASCEVDSECPWNILWTDVVHLDSSVNIHNCQIWDSQNTCSILDVLLDSPQMMLQYRYSALFILGLYSLEEKNFADILKRHFIDISQHFHHVRPPRIPNVRPLNFWLKDNDLKPMLTVSSTVESCDSRW</sequence>
<dbReference type="OrthoDB" id="4843387at2759"/>
<proteinExistence type="predicted"/>
<protein>
    <submittedName>
        <fullName evidence="2">Uncharacterized protein</fullName>
    </submittedName>
</protein>
<accession>A0A4Y2VYG8</accession>
<dbReference type="AlphaFoldDB" id="A0A4Y2VYG8"/>
<evidence type="ECO:0000313" key="1">
    <source>
        <dbReference type="EMBL" id="GBO29687.1"/>
    </source>
</evidence>
<dbReference type="Proteomes" id="UP000499080">
    <property type="component" value="Unassembled WGS sequence"/>
</dbReference>
<evidence type="ECO:0000313" key="3">
    <source>
        <dbReference type="Proteomes" id="UP000499080"/>
    </source>
</evidence>
<gene>
    <name evidence="2" type="ORF">AVEN_17164_1</name>
    <name evidence="1" type="ORF">AVEN_3095_1</name>
</gene>
<comment type="caution">
    <text evidence="2">The sequence shown here is derived from an EMBL/GenBank/DDBJ whole genome shotgun (WGS) entry which is preliminary data.</text>
</comment>
<dbReference type="EMBL" id="BGPR01052859">
    <property type="protein sequence ID" value="GBO29691.1"/>
    <property type="molecule type" value="Genomic_DNA"/>
</dbReference>
<organism evidence="2 3">
    <name type="scientific">Araneus ventricosus</name>
    <name type="common">Orbweaver spider</name>
    <name type="synonym">Epeira ventricosa</name>
    <dbReference type="NCBI Taxonomy" id="182803"/>
    <lineage>
        <taxon>Eukaryota</taxon>
        <taxon>Metazoa</taxon>
        <taxon>Ecdysozoa</taxon>
        <taxon>Arthropoda</taxon>
        <taxon>Chelicerata</taxon>
        <taxon>Arachnida</taxon>
        <taxon>Araneae</taxon>
        <taxon>Araneomorphae</taxon>
        <taxon>Entelegynae</taxon>
        <taxon>Araneoidea</taxon>
        <taxon>Araneidae</taxon>
        <taxon>Araneus</taxon>
    </lineage>
</organism>
<name>A0A4Y2VYG8_ARAVE</name>
<keyword evidence="3" id="KW-1185">Reference proteome</keyword>
<reference evidence="2 3" key="1">
    <citation type="journal article" date="2019" name="Sci. Rep.">
        <title>Orb-weaving spider Araneus ventricosus genome elucidates the spidroin gene catalogue.</title>
        <authorList>
            <person name="Kono N."/>
            <person name="Nakamura H."/>
            <person name="Ohtoshi R."/>
            <person name="Moran D.A.P."/>
            <person name="Shinohara A."/>
            <person name="Yoshida Y."/>
            <person name="Fujiwara M."/>
            <person name="Mori M."/>
            <person name="Tomita M."/>
            <person name="Arakawa K."/>
        </authorList>
    </citation>
    <scope>NUCLEOTIDE SEQUENCE [LARGE SCALE GENOMIC DNA]</scope>
</reference>